<dbReference type="AlphaFoldDB" id="A0A1R3KZJ8"/>
<proteinExistence type="predicted"/>
<dbReference type="GO" id="GO:0000502">
    <property type="term" value="C:proteasome complex"/>
    <property type="evidence" value="ECO:0007669"/>
    <property type="project" value="UniProtKB-KW"/>
</dbReference>
<keyword evidence="2" id="KW-1185">Reference proteome</keyword>
<keyword evidence="1" id="KW-0647">Proteasome</keyword>
<dbReference type="Proteomes" id="UP000187203">
    <property type="component" value="Unassembled WGS sequence"/>
</dbReference>
<accession>A0A1R3KZJ8</accession>
<name>A0A1R3KZJ8_9ROSI</name>
<protein>
    <submittedName>
        <fullName evidence="1">26S proteasome non-ATPase regulatory subunit 7 protein</fullName>
    </submittedName>
</protein>
<evidence type="ECO:0000313" key="2">
    <source>
        <dbReference type="Proteomes" id="UP000187203"/>
    </source>
</evidence>
<reference evidence="2" key="1">
    <citation type="submission" date="2013-09" db="EMBL/GenBank/DDBJ databases">
        <title>Corchorus olitorius genome sequencing.</title>
        <authorList>
            <person name="Alam M."/>
            <person name="Haque M.S."/>
            <person name="Islam M.S."/>
            <person name="Emdad E.M."/>
            <person name="Islam M.M."/>
            <person name="Ahmed B."/>
            <person name="Halim A."/>
            <person name="Hossen Q.M.M."/>
            <person name="Hossain M.Z."/>
            <person name="Ahmed R."/>
            <person name="Khan M.M."/>
            <person name="Islam R."/>
            <person name="Rashid M.M."/>
            <person name="Khan S.A."/>
            <person name="Rahman M.S."/>
            <person name="Alam M."/>
            <person name="Yahiya A.S."/>
            <person name="Khan M.S."/>
            <person name="Azam M.S."/>
            <person name="Haque T."/>
            <person name="Lashkar M.Z.H."/>
            <person name="Akhand A.I."/>
            <person name="Morshed G."/>
            <person name="Roy S."/>
            <person name="Uddin K.S."/>
            <person name="Rabeya T."/>
            <person name="Hossain A.S."/>
            <person name="Chowdhury A."/>
            <person name="Snigdha A.R."/>
            <person name="Mortoza M.S."/>
            <person name="Matin S.A."/>
            <person name="Hoque S.M.E."/>
            <person name="Islam M.K."/>
            <person name="Roy D.K."/>
            <person name="Haider R."/>
            <person name="Moosa M.M."/>
            <person name="Elias S.M."/>
            <person name="Hasan A.M."/>
            <person name="Jahan S."/>
            <person name="Shafiuddin M."/>
            <person name="Mahmood N."/>
            <person name="Shommy N.S."/>
        </authorList>
    </citation>
    <scope>NUCLEOTIDE SEQUENCE [LARGE SCALE GENOMIC DNA]</scope>
    <source>
        <strain evidence="2">cv. O-4</strain>
    </source>
</reference>
<gene>
    <name evidence="1" type="ORF">COLO4_03163</name>
</gene>
<organism evidence="1 2">
    <name type="scientific">Corchorus olitorius</name>
    <dbReference type="NCBI Taxonomy" id="93759"/>
    <lineage>
        <taxon>Eukaryota</taxon>
        <taxon>Viridiplantae</taxon>
        <taxon>Streptophyta</taxon>
        <taxon>Embryophyta</taxon>
        <taxon>Tracheophyta</taxon>
        <taxon>Spermatophyta</taxon>
        <taxon>Magnoliopsida</taxon>
        <taxon>eudicotyledons</taxon>
        <taxon>Gunneridae</taxon>
        <taxon>Pentapetalae</taxon>
        <taxon>rosids</taxon>
        <taxon>malvids</taxon>
        <taxon>Malvales</taxon>
        <taxon>Malvaceae</taxon>
        <taxon>Grewioideae</taxon>
        <taxon>Apeibeae</taxon>
        <taxon>Corchorus</taxon>
    </lineage>
</organism>
<evidence type="ECO:0000313" key="1">
    <source>
        <dbReference type="EMBL" id="OMP12467.1"/>
    </source>
</evidence>
<dbReference type="EMBL" id="AWUE01009258">
    <property type="protein sequence ID" value="OMP12467.1"/>
    <property type="molecule type" value="Genomic_DNA"/>
</dbReference>
<sequence>MSTRCLLSHDHHPNPKQILIQIEEERNGIPLHAFAAVKFSTSLTRNGVWEFDKDSEPETLIPSSILAHKLRAGEPIVDGSPFLLTSSVFESIGA</sequence>
<comment type="caution">
    <text evidence="1">The sequence shown here is derived from an EMBL/GenBank/DDBJ whole genome shotgun (WGS) entry which is preliminary data.</text>
</comment>